<sequence length="160" mass="17863">MEGCRQVLTDRHKRISGGPKLSVAVDSKLRAVDRDFRRIVFEGRMREIIECSFKGSKAMAKNMFPSGISLTYLNIAPPLQELGVNALTPSSRCASSDLAVHFWNGQRPPPSSSEQNSKLFIILISEQSCIILIIVPAKMFNELFESSSEHGHFIILTLTR</sequence>
<name>A0A843XEF0_COLES</name>
<accession>A0A843XEF0</accession>
<evidence type="ECO:0000313" key="2">
    <source>
        <dbReference type="Proteomes" id="UP000652761"/>
    </source>
</evidence>
<comment type="caution">
    <text evidence="1">The sequence shown here is derived from an EMBL/GenBank/DDBJ whole genome shotgun (WGS) entry which is preliminary data.</text>
</comment>
<protein>
    <submittedName>
        <fullName evidence="1">Uncharacterized protein</fullName>
    </submittedName>
</protein>
<organism evidence="1 2">
    <name type="scientific">Colocasia esculenta</name>
    <name type="common">Wild taro</name>
    <name type="synonym">Arum esculentum</name>
    <dbReference type="NCBI Taxonomy" id="4460"/>
    <lineage>
        <taxon>Eukaryota</taxon>
        <taxon>Viridiplantae</taxon>
        <taxon>Streptophyta</taxon>
        <taxon>Embryophyta</taxon>
        <taxon>Tracheophyta</taxon>
        <taxon>Spermatophyta</taxon>
        <taxon>Magnoliopsida</taxon>
        <taxon>Liliopsida</taxon>
        <taxon>Araceae</taxon>
        <taxon>Aroideae</taxon>
        <taxon>Colocasieae</taxon>
        <taxon>Colocasia</taxon>
    </lineage>
</organism>
<dbReference type="Proteomes" id="UP000652761">
    <property type="component" value="Unassembled WGS sequence"/>
</dbReference>
<reference evidence="1" key="1">
    <citation type="submission" date="2017-07" db="EMBL/GenBank/DDBJ databases">
        <title>Taro Niue Genome Assembly and Annotation.</title>
        <authorList>
            <person name="Atibalentja N."/>
            <person name="Keating K."/>
            <person name="Fields C.J."/>
        </authorList>
    </citation>
    <scope>NUCLEOTIDE SEQUENCE</scope>
    <source>
        <strain evidence="1">Niue_2</strain>
        <tissue evidence="1">Leaf</tissue>
    </source>
</reference>
<gene>
    <name evidence="1" type="ORF">Taro_050617</name>
</gene>
<keyword evidence="2" id="KW-1185">Reference proteome</keyword>
<proteinExistence type="predicted"/>
<dbReference type="EMBL" id="NMUH01007667">
    <property type="protein sequence ID" value="MQM17643.1"/>
    <property type="molecule type" value="Genomic_DNA"/>
</dbReference>
<dbReference type="AlphaFoldDB" id="A0A843XEF0"/>
<evidence type="ECO:0000313" key="1">
    <source>
        <dbReference type="EMBL" id="MQM17643.1"/>
    </source>
</evidence>